<dbReference type="InterPro" id="IPR016032">
    <property type="entry name" value="Sig_transdc_resp-reg_C-effctor"/>
</dbReference>
<dbReference type="Pfam" id="PF13191">
    <property type="entry name" value="AAA_16"/>
    <property type="match status" value="1"/>
</dbReference>
<organism evidence="3 4">
    <name type="scientific">Streptomyces beijiangensis</name>
    <dbReference type="NCBI Taxonomy" id="163361"/>
    <lineage>
        <taxon>Bacteria</taxon>
        <taxon>Bacillati</taxon>
        <taxon>Actinomycetota</taxon>
        <taxon>Actinomycetes</taxon>
        <taxon>Kitasatosporales</taxon>
        <taxon>Streptomycetaceae</taxon>
        <taxon>Streptomyces</taxon>
    </lineage>
</organism>
<dbReference type="InterPro" id="IPR005158">
    <property type="entry name" value="BTAD"/>
</dbReference>
<keyword evidence="1" id="KW-0902">Two-component regulatory system</keyword>
<dbReference type="InterPro" id="IPR051677">
    <property type="entry name" value="AfsR-DnrI-RedD_regulator"/>
</dbReference>
<dbReference type="GO" id="GO:0000160">
    <property type="term" value="P:phosphorelay signal transduction system"/>
    <property type="evidence" value="ECO:0007669"/>
    <property type="project" value="UniProtKB-KW"/>
</dbReference>
<dbReference type="GO" id="GO:0006355">
    <property type="term" value="P:regulation of DNA-templated transcription"/>
    <property type="evidence" value="ECO:0007669"/>
    <property type="project" value="InterPro"/>
</dbReference>
<dbReference type="PANTHER" id="PTHR35807">
    <property type="entry name" value="TRANSCRIPTIONAL REGULATOR REDD-RELATED"/>
    <property type="match status" value="1"/>
</dbReference>
<dbReference type="Gene3D" id="1.10.10.10">
    <property type="entry name" value="Winged helix-like DNA-binding domain superfamily/Winged helix DNA-binding domain"/>
    <property type="match status" value="1"/>
</dbReference>
<dbReference type="Gene3D" id="1.25.40.10">
    <property type="entry name" value="Tetratricopeptide repeat domain"/>
    <property type="match status" value="1"/>
</dbReference>
<dbReference type="SUPFAM" id="SSF48452">
    <property type="entry name" value="TPR-like"/>
    <property type="match status" value="1"/>
</dbReference>
<dbReference type="InterPro" id="IPR041664">
    <property type="entry name" value="AAA_16"/>
</dbReference>
<dbReference type="EMBL" id="JAFLRJ010000036">
    <property type="protein sequence ID" value="MBO0511050.1"/>
    <property type="molecule type" value="Genomic_DNA"/>
</dbReference>
<reference evidence="3" key="1">
    <citation type="submission" date="2021-03" db="EMBL/GenBank/DDBJ databases">
        <title>Streptomyces poriferae sp. nov., a novel marine sponge-derived Actinobacteria species with anti-MRSA activity.</title>
        <authorList>
            <person name="Sandoval-Powers M."/>
            <person name="Kralova S."/>
            <person name="Nguyen G.-S."/>
            <person name="Fawwal D."/>
            <person name="Degnes K."/>
            <person name="Klinkenberg G."/>
            <person name="Sletta H."/>
            <person name="Wentzel A."/>
            <person name="Liles M.R."/>
        </authorList>
    </citation>
    <scope>NUCLEOTIDE SEQUENCE</scope>
    <source>
        <strain evidence="3">DSM 41794</strain>
    </source>
</reference>
<feature type="domain" description="Bacterial transcriptional activator" evidence="2">
    <location>
        <begin position="117"/>
        <end position="252"/>
    </location>
</feature>
<dbReference type="Pfam" id="PF03704">
    <property type="entry name" value="BTAD"/>
    <property type="match status" value="1"/>
</dbReference>
<evidence type="ECO:0000256" key="1">
    <source>
        <dbReference type="ARBA" id="ARBA00023012"/>
    </source>
</evidence>
<sequence>MTSSTAERAERVDIRLIGGLLVRRGGAPIPEERWTRPGARRLLKVLALAGERGVRRDRLGALLWPDAPAAAAAGSLRVALHAVRRVLEPELRPRAGSSYIVSCAPGFLSLAPHAVRVDLWEHRSALHERTASADVLEQLTESLTAELLPDDDVPLLLERRQELRALRREAALLYAAAARRAGRTERAVEPLRRVLAADPVAADVCRELLGILLDLGYDSEVARLYHLHRRALAEDCGLAPDPPLREVFARAVATPRDRRIVQNQRSEFVGRERELALLTTVPRAGAPPRVFTVTGEPGIGLSRTLEEAALRLRARGAVVLHARRTASGSVPYAPVLSAFDDLLRHSGRRRRSAVATGCPDLAAALPTLHGTGDGRAPEVLADAAALLMDLSYEGPVVVLLDDVDRSAHGTVPLLRHLMRRCTHRPVRFVLAGRTPVVQDALAWGPVGKIELGRLGPAECARLVGPALLRKGVSRTAGEIHRLSGGNPLFALELARDTLGRGTVLRRLREEPPALRQVLELLARTPDGLTHPQLRAAAGTLATRHALLSGLDRAVRTGWVRTERGPVYALALDAVRLALAPTAAADGWSVAAAAHVQLCGYFRA</sequence>
<dbReference type="GO" id="GO:0003677">
    <property type="term" value="F:DNA binding"/>
    <property type="evidence" value="ECO:0007669"/>
    <property type="project" value="InterPro"/>
</dbReference>
<dbReference type="RefSeq" id="WP_206960352.1">
    <property type="nucleotide sequence ID" value="NZ_BAAAJJ010000012.1"/>
</dbReference>
<dbReference type="SUPFAM" id="SSF46894">
    <property type="entry name" value="C-terminal effector domain of the bipartite response regulators"/>
    <property type="match status" value="1"/>
</dbReference>
<name>A0A939F626_9ACTN</name>
<dbReference type="Proteomes" id="UP000664167">
    <property type="component" value="Unassembled WGS sequence"/>
</dbReference>
<keyword evidence="4" id="KW-1185">Reference proteome</keyword>
<dbReference type="InterPro" id="IPR011990">
    <property type="entry name" value="TPR-like_helical_dom_sf"/>
</dbReference>
<dbReference type="SMART" id="SM01043">
    <property type="entry name" value="BTAD"/>
    <property type="match status" value="1"/>
</dbReference>
<evidence type="ECO:0000313" key="3">
    <source>
        <dbReference type="EMBL" id="MBO0511050.1"/>
    </source>
</evidence>
<dbReference type="SUPFAM" id="SSF52540">
    <property type="entry name" value="P-loop containing nucleoside triphosphate hydrolases"/>
    <property type="match status" value="1"/>
</dbReference>
<proteinExistence type="predicted"/>
<comment type="caution">
    <text evidence="3">The sequence shown here is derived from an EMBL/GenBank/DDBJ whole genome shotgun (WGS) entry which is preliminary data.</text>
</comment>
<dbReference type="InterPro" id="IPR027417">
    <property type="entry name" value="P-loop_NTPase"/>
</dbReference>
<dbReference type="InterPro" id="IPR036388">
    <property type="entry name" value="WH-like_DNA-bd_sf"/>
</dbReference>
<dbReference type="AlphaFoldDB" id="A0A939F626"/>
<evidence type="ECO:0000313" key="4">
    <source>
        <dbReference type="Proteomes" id="UP000664167"/>
    </source>
</evidence>
<gene>
    <name evidence="3" type="ORF">J0695_04385</name>
</gene>
<evidence type="ECO:0000259" key="2">
    <source>
        <dbReference type="SMART" id="SM01043"/>
    </source>
</evidence>
<accession>A0A939F626</accession>
<protein>
    <submittedName>
        <fullName evidence="3">AAA family ATPase</fullName>
    </submittedName>
</protein>